<dbReference type="UniPathway" id="UPA00068">
    <property type="reaction ID" value="UER00106"/>
</dbReference>
<evidence type="ECO:0000256" key="10">
    <source>
        <dbReference type="ARBA" id="ARBA00023128"/>
    </source>
</evidence>
<dbReference type="Pfam" id="PF04768">
    <property type="entry name" value="NAT"/>
    <property type="match status" value="1"/>
</dbReference>
<keyword evidence="8 15" id="KW-0808">Transferase</keyword>
<evidence type="ECO:0000256" key="2">
    <source>
        <dbReference type="ARBA" id="ARBA00004173"/>
    </source>
</evidence>
<sequence length="652" mass="71810">MTWTHRGSRSSSCAVHGLTARGRNTLPLYSWHTSSPTHGPIASPTAAVRYSSNSAFVPRARKPAVDRDVIVSVLESSATRRDANGYLQKYTSKKPLPLPKPDVARFLQGTQPDQEVHGCHVQFNVAIVKLRVPQQLTTAVVYGIAKTLCQLRMLGLLAVVIVDCGIGESRQTFEDESLRLCEAVDSVLGQSTAKLANNIFAGQPSRCPTTLPSMFSDKMRVDDQELLRKALQHDMVVIAPSLARRDDLSVPQPAEPHETVLALTKYLNGMQFPTPTAGDEPSVEAQPKKIASVERLILLDPVGGTPMPSRPDLCHRFINLEQEYSSLISQLATLEVPKSDAAVDIEALRTVHVANLRLANDVVRLLPPSSSVLITTPLAAANMRPQIPSASLCPPSLGFAEMVTTRTQRNPLLHNLLTDRPASSPSLPLQRVQGESVGYFQMIDSGAATLVKRGMPVTIYPDPHLHPWSPPKPGSSRLRLTDTCIDLPRLIHLIEDSFSRKLDVEAYLDRVKDNLAGIIIAGEYEGGAILTWERPLNVPEQDAYQQGRLVPYLDKFAVLKKRQGSGGVADIVFNAMVQDCFPRGVCWRSRKNNPVNKWYFERSTGTCKLSESGWTMFWTTQGLGSKHPILGDYEAVCRGVQPTWADKKHILE</sequence>
<proteinExistence type="inferred from homology"/>
<evidence type="ECO:0000256" key="14">
    <source>
        <dbReference type="ARBA" id="ARBA00048372"/>
    </source>
</evidence>
<dbReference type="PROSITE" id="PS51731">
    <property type="entry name" value="GNAT_NAGS"/>
    <property type="match status" value="1"/>
</dbReference>
<keyword evidence="10 15" id="KW-0496">Mitochondrion</keyword>
<gene>
    <name evidence="17" type="ORF">HIM_04813</name>
</gene>
<keyword evidence="11 15" id="KW-0012">Acyltransferase</keyword>
<dbReference type="InterPro" id="IPR011190">
    <property type="entry name" value="GlcNAc_Synth_fun"/>
</dbReference>
<evidence type="ECO:0000313" key="18">
    <source>
        <dbReference type="Proteomes" id="UP000054481"/>
    </source>
</evidence>
<comment type="catalytic activity">
    <reaction evidence="14 15">
        <text>L-glutamate + acetyl-CoA = N-acetyl-L-glutamate + CoA + H(+)</text>
        <dbReference type="Rhea" id="RHEA:24292"/>
        <dbReference type="ChEBI" id="CHEBI:15378"/>
        <dbReference type="ChEBI" id="CHEBI:29985"/>
        <dbReference type="ChEBI" id="CHEBI:44337"/>
        <dbReference type="ChEBI" id="CHEBI:57287"/>
        <dbReference type="ChEBI" id="CHEBI:57288"/>
        <dbReference type="EC" id="2.3.1.1"/>
    </reaction>
</comment>
<evidence type="ECO:0000256" key="9">
    <source>
        <dbReference type="ARBA" id="ARBA00022946"/>
    </source>
</evidence>
<dbReference type="EMBL" id="KQ030515">
    <property type="protein sequence ID" value="KJZ75656.1"/>
    <property type="molecule type" value="Genomic_DNA"/>
</dbReference>
<organism evidence="17 18">
    <name type="scientific">Hirsutella minnesotensis 3608</name>
    <dbReference type="NCBI Taxonomy" id="1043627"/>
    <lineage>
        <taxon>Eukaryota</taxon>
        <taxon>Fungi</taxon>
        <taxon>Dikarya</taxon>
        <taxon>Ascomycota</taxon>
        <taxon>Pezizomycotina</taxon>
        <taxon>Sordariomycetes</taxon>
        <taxon>Hypocreomycetidae</taxon>
        <taxon>Hypocreales</taxon>
        <taxon>Ophiocordycipitaceae</taxon>
        <taxon>Hirsutella</taxon>
    </lineage>
</organism>
<dbReference type="GO" id="GO:0005759">
    <property type="term" value="C:mitochondrial matrix"/>
    <property type="evidence" value="ECO:0007669"/>
    <property type="project" value="TreeGrafter"/>
</dbReference>
<dbReference type="PIRSF" id="PIRSF007892">
    <property type="entry name" value="NAGS_fungal"/>
    <property type="match status" value="1"/>
</dbReference>
<comment type="subcellular location">
    <subcellularLocation>
        <location evidence="2 15">Mitochondrion</location>
    </subcellularLocation>
</comment>
<evidence type="ECO:0000256" key="4">
    <source>
        <dbReference type="ARBA" id="ARBA00008694"/>
    </source>
</evidence>
<protein>
    <recommendedName>
        <fullName evidence="6 15">Amino-acid acetyltransferase, mitochondrial</fullName>
        <ecNumber evidence="5 15">2.3.1.1</ecNumber>
    </recommendedName>
    <alternativeName>
        <fullName evidence="12 15">Glutamate N-acetyltransferase</fullName>
    </alternativeName>
    <alternativeName>
        <fullName evidence="13 15">N-acetylglutamate synthase</fullName>
    </alternativeName>
</protein>
<name>A0A0F7ZKV1_9HYPO</name>
<dbReference type="Proteomes" id="UP000054481">
    <property type="component" value="Unassembled WGS sequence"/>
</dbReference>
<dbReference type="PANTHER" id="PTHR23342:SF4">
    <property type="entry name" value="AMINO-ACID ACETYLTRANSFERASE, MITOCHONDRIAL"/>
    <property type="match status" value="1"/>
</dbReference>
<evidence type="ECO:0000256" key="1">
    <source>
        <dbReference type="ARBA" id="ARBA00002294"/>
    </source>
</evidence>
<evidence type="ECO:0000256" key="3">
    <source>
        <dbReference type="ARBA" id="ARBA00004925"/>
    </source>
</evidence>
<feature type="domain" description="N-acetyltransferase" evidence="16">
    <location>
        <begin position="474"/>
        <end position="642"/>
    </location>
</feature>
<reference evidence="17 18" key="1">
    <citation type="journal article" date="2014" name="Genome Biol. Evol.">
        <title>Comparative genomics and transcriptomics analyses reveal divergent lifestyle features of nematode endoparasitic fungus Hirsutella minnesotensis.</title>
        <authorList>
            <person name="Lai Y."/>
            <person name="Liu K."/>
            <person name="Zhang X."/>
            <person name="Zhang X."/>
            <person name="Li K."/>
            <person name="Wang N."/>
            <person name="Shu C."/>
            <person name="Wu Y."/>
            <person name="Wang C."/>
            <person name="Bushley K.E."/>
            <person name="Xiang M."/>
            <person name="Liu X."/>
        </authorList>
    </citation>
    <scope>NUCLEOTIDE SEQUENCE [LARGE SCALE GENOMIC DNA]</scope>
    <source>
        <strain evidence="17 18">3608</strain>
    </source>
</reference>
<evidence type="ECO:0000256" key="12">
    <source>
        <dbReference type="ARBA" id="ARBA00030346"/>
    </source>
</evidence>
<evidence type="ECO:0000256" key="11">
    <source>
        <dbReference type="ARBA" id="ARBA00023315"/>
    </source>
</evidence>
<dbReference type="AlphaFoldDB" id="A0A0F7ZKV1"/>
<dbReference type="OrthoDB" id="5585968at2759"/>
<dbReference type="GO" id="GO:0006592">
    <property type="term" value="P:ornithine biosynthetic process"/>
    <property type="evidence" value="ECO:0007669"/>
    <property type="project" value="TreeGrafter"/>
</dbReference>
<keyword evidence="9" id="KW-0809">Transit peptide</keyword>
<evidence type="ECO:0000256" key="15">
    <source>
        <dbReference type="PIRNR" id="PIRNR007892"/>
    </source>
</evidence>
<evidence type="ECO:0000259" key="16">
    <source>
        <dbReference type="PROSITE" id="PS51731"/>
    </source>
</evidence>
<evidence type="ECO:0000256" key="7">
    <source>
        <dbReference type="ARBA" id="ARBA00022605"/>
    </source>
</evidence>
<evidence type="ECO:0000313" key="17">
    <source>
        <dbReference type="EMBL" id="KJZ75656.1"/>
    </source>
</evidence>
<evidence type="ECO:0000256" key="5">
    <source>
        <dbReference type="ARBA" id="ARBA00012697"/>
    </source>
</evidence>
<keyword evidence="18" id="KW-1185">Reference proteome</keyword>
<dbReference type="InterPro" id="IPR006855">
    <property type="entry name" value="Vertebrate-like_GNAT_dom"/>
</dbReference>
<comment type="pathway">
    <text evidence="3 15">Amino-acid biosynthesis; L-arginine biosynthesis; N(2)-acetyl-L-ornithine from L-glutamate: step 1/4.</text>
</comment>
<evidence type="ECO:0000256" key="13">
    <source>
        <dbReference type="ARBA" id="ARBA00033251"/>
    </source>
</evidence>
<dbReference type="Gene3D" id="3.40.630.30">
    <property type="match status" value="1"/>
</dbReference>
<accession>A0A0F7ZKV1</accession>
<dbReference type="EC" id="2.3.1.1" evidence="5 15"/>
<comment type="similarity">
    <text evidence="4 15">Belongs to the acetyltransferase family.</text>
</comment>
<dbReference type="FunFam" id="3.40.630.30:FF:000049">
    <property type="entry name" value="Amino-acid acetyltransferase, mitochondrial"/>
    <property type="match status" value="1"/>
</dbReference>
<evidence type="ECO:0000256" key="6">
    <source>
        <dbReference type="ARBA" id="ARBA00018802"/>
    </source>
</evidence>
<dbReference type="PANTHER" id="PTHR23342">
    <property type="entry name" value="N-ACETYLGLUTAMATE SYNTHASE"/>
    <property type="match status" value="1"/>
</dbReference>
<keyword evidence="7 15" id="KW-0028">Amino-acid biosynthesis</keyword>
<dbReference type="GO" id="GO:0004042">
    <property type="term" value="F:L-glutamate N-acetyltransferase activity"/>
    <property type="evidence" value="ECO:0007669"/>
    <property type="project" value="InterPro"/>
</dbReference>
<dbReference type="GO" id="GO:0006526">
    <property type="term" value="P:L-arginine biosynthetic process"/>
    <property type="evidence" value="ECO:0007669"/>
    <property type="project" value="UniProtKB-UniPathway"/>
</dbReference>
<comment type="function">
    <text evidence="1 15">N-acetylglutamate synthase involved in arginine biosynthesis.</text>
</comment>
<evidence type="ECO:0000256" key="8">
    <source>
        <dbReference type="ARBA" id="ARBA00022679"/>
    </source>
</evidence>